<keyword evidence="1" id="KW-0862">Zinc</keyword>
<evidence type="ECO:0000313" key="4">
    <source>
        <dbReference type="EMBL" id="CAD5334869.1"/>
    </source>
</evidence>
<organism evidence="4 5">
    <name type="scientific">Arabidopsis thaliana</name>
    <name type="common">Mouse-ear cress</name>
    <dbReference type="NCBI Taxonomy" id="3702"/>
    <lineage>
        <taxon>Eukaryota</taxon>
        <taxon>Viridiplantae</taxon>
        <taxon>Streptophyta</taxon>
        <taxon>Embryophyta</taxon>
        <taxon>Tracheophyta</taxon>
        <taxon>Spermatophyta</taxon>
        <taxon>Magnoliopsida</taxon>
        <taxon>eudicotyledons</taxon>
        <taxon>Gunneridae</taxon>
        <taxon>Pentapetalae</taxon>
        <taxon>rosids</taxon>
        <taxon>malvids</taxon>
        <taxon>Brassicales</taxon>
        <taxon>Brassicaceae</taxon>
        <taxon>Camelineae</taxon>
        <taxon>Arabidopsis</taxon>
    </lineage>
</organism>
<feature type="region of interest" description="Disordered" evidence="2">
    <location>
        <begin position="1"/>
        <end position="46"/>
    </location>
</feature>
<keyword evidence="1" id="KW-0479">Metal-binding</keyword>
<dbReference type="InterPro" id="IPR036236">
    <property type="entry name" value="Znf_C2H2_sf"/>
</dbReference>
<accession>A0A7G2FKK3</accession>
<dbReference type="PANTHER" id="PTHR45730">
    <property type="entry name" value="ZINC FINGER PROTEIN JAGGED"/>
    <property type="match status" value="1"/>
</dbReference>
<dbReference type="PANTHER" id="PTHR45730:SF128">
    <property type="entry name" value="C2H2 AND C2HC ZINC FINGERS SUPERFAMILY PROTEIN-RELATED"/>
    <property type="match status" value="1"/>
</dbReference>
<gene>
    <name evidence="4" type="ORF">AT9943_LOCUS22151</name>
</gene>
<dbReference type="Proteomes" id="UP000516314">
    <property type="component" value="Chromosome 5"/>
</dbReference>
<evidence type="ECO:0000259" key="3">
    <source>
        <dbReference type="PROSITE" id="PS50157"/>
    </source>
</evidence>
<dbReference type="SUPFAM" id="SSF57667">
    <property type="entry name" value="beta-beta-alpha zinc fingers"/>
    <property type="match status" value="2"/>
</dbReference>
<evidence type="ECO:0000313" key="5">
    <source>
        <dbReference type="Proteomes" id="UP000516314"/>
    </source>
</evidence>
<dbReference type="InterPro" id="IPR013087">
    <property type="entry name" value="Znf_C2H2_type"/>
</dbReference>
<dbReference type="SMART" id="SM00355">
    <property type="entry name" value="ZnF_C2H2"/>
    <property type="match status" value="2"/>
</dbReference>
<dbReference type="InterPro" id="IPR045320">
    <property type="entry name" value="JAGGED/SL1-like"/>
</dbReference>
<dbReference type="PROSITE" id="PS00028">
    <property type="entry name" value="ZINC_FINGER_C2H2_1"/>
    <property type="match status" value="2"/>
</dbReference>
<evidence type="ECO:0000256" key="1">
    <source>
        <dbReference type="PROSITE-ProRule" id="PRU00042"/>
    </source>
</evidence>
<protein>
    <submittedName>
        <fullName evidence="4">(thale cress) hypothetical protein</fullName>
    </submittedName>
</protein>
<sequence length="363" mass="40945">MKNQFMSSSSSSTSPQKPDQKLKSAVVTVEEKETMNNPEQRSSQAVVCENTIPPRDRDNVLIFPPRDNHIHPRLFFKEFQSRYALAGQQIVHRRDQDLEVKQPMIIDSMLSGGTSLSPFQSFPLLPHNKIYTCRLCKTDFKTRRALGGHMKFHKKERDTAVIDPHNKTSHTCRFCKKDFESRQALGGHMNCHKKERELEKQRKMIEEWMLSGGTHLIPFQTWQRLTLGPCKYDQGSSSHALSTDGINLDLTLGPSKSTGGSNNSTNNNTNSSFHGNLMIPVGPCVSRDNFVAGNQVDSSNIHVPAYPTTDLCYDFFALQEHGSGSSHSKSLISKGKNKAMVPEDDEDIGMIRWLPKKKRSRGE</sequence>
<evidence type="ECO:0000256" key="2">
    <source>
        <dbReference type="SAM" id="MobiDB-lite"/>
    </source>
</evidence>
<dbReference type="EMBL" id="LR881470">
    <property type="protein sequence ID" value="CAD5334869.1"/>
    <property type="molecule type" value="Genomic_DNA"/>
</dbReference>
<feature type="compositionally biased region" description="Polar residues" evidence="2">
    <location>
        <begin position="35"/>
        <end position="45"/>
    </location>
</feature>
<name>A0A7G2FKK3_ARATH</name>
<proteinExistence type="predicted"/>
<feature type="domain" description="C2H2-type" evidence="3">
    <location>
        <begin position="131"/>
        <end position="158"/>
    </location>
</feature>
<feature type="domain" description="C2H2-type" evidence="3">
    <location>
        <begin position="170"/>
        <end position="197"/>
    </location>
</feature>
<reference evidence="4 5" key="1">
    <citation type="submission" date="2020-09" db="EMBL/GenBank/DDBJ databases">
        <authorList>
            <person name="Ashkenazy H."/>
        </authorList>
    </citation>
    <scope>NUCLEOTIDE SEQUENCE [LARGE SCALE GENOMIC DNA]</scope>
    <source>
        <strain evidence="5">cv. Cdm-0</strain>
    </source>
</reference>
<dbReference type="PROSITE" id="PS50157">
    <property type="entry name" value="ZINC_FINGER_C2H2_2"/>
    <property type="match status" value="2"/>
</dbReference>
<keyword evidence="1" id="KW-0863">Zinc-finger</keyword>
<dbReference type="Pfam" id="PF13912">
    <property type="entry name" value="zf-C2H2_6"/>
    <property type="match status" value="2"/>
</dbReference>
<dbReference type="GO" id="GO:0003700">
    <property type="term" value="F:DNA-binding transcription factor activity"/>
    <property type="evidence" value="ECO:0007669"/>
    <property type="project" value="InterPro"/>
</dbReference>
<dbReference type="Gene3D" id="3.30.160.60">
    <property type="entry name" value="Classic Zinc Finger"/>
    <property type="match status" value="1"/>
</dbReference>
<dbReference type="GO" id="GO:0008270">
    <property type="term" value="F:zinc ion binding"/>
    <property type="evidence" value="ECO:0007669"/>
    <property type="project" value="UniProtKB-KW"/>
</dbReference>
<dbReference type="AlphaFoldDB" id="A0A7G2FKK3"/>